<evidence type="ECO:0000313" key="2">
    <source>
        <dbReference type="Proteomes" id="UP000829354"/>
    </source>
</evidence>
<dbReference type="Proteomes" id="UP000829354">
    <property type="component" value="Chromosome I"/>
</dbReference>
<organism evidence="1 2">
    <name type="scientific">Caenorhabditis briggsae</name>
    <dbReference type="NCBI Taxonomy" id="6238"/>
    <lineage>
        <taxon>Eukaryota</taxon>
        <taxon>Metazoa</taxon>
        <taxon>Ecdysozoa</taxon>
        <taxon>Nematoda</taxon>
        <taxon>Chromadorea</taxon>
        <taxon>Rhabditida</taxon>
        <taxon>Rhabditina</taxon>
        <taxon>Rhabditomorpha</taxon>
        <taxon>Rhabditoidea</taxon>
        <taxon>Rhabditidae</taxon>
        <taxon>Peloderinae</taxon>
        <taxon>Caenorhabditis</taxon>
    </lineage>
</organism>
<sequence length="101" mass="11652">MPPPPPKVLTVPAKNETVGHDVCKWLQSVIDRLKWWSPGNCQKLFLETELIELCYRAREQFWKSPVKLDIEAPVNICGDIHGQFEDLLAMFELMHPPPTNK</sequence>
<name>A0AAE9E7A3_CAEBR</name>
<dbReference type="InterPro" id="IPR029052">
    <property type="entry name" value="Metallo-depent_PP-like"/>
</dbReference>
<gene>
    <name evidence="1" type="ORF">L5515_002319</name>
</gene>
<dbReference type="SUPFAM" id="SSF56300">
    <property type="entry name" value="Metallo-dependent phosphatases"/>
    <property type="match status" value="1"/>
</dbReference>
<keyword evidence="2" id="KW-1185">Reference proteome</keyword>
<dbReference type="PANTHER" id="PTHR11668">
    <property type="entry name" value="SERINE/THREONINE PROTEIN PHOSPHATASE"/>
    <property type="match status" value="1"/>
</dbReference>
<proteinExistence type="predicted"/>
<dbReference type="PANTHER" id="PTHR11668:SF506">
    <property type="entry name" value="SERINE_THREONINE-PROTEIN PHOSPHATASE"/>
    <property type="match status" value="1"/>
</dbReference>
<reference evidence="1 2" key="1">
    <citation type="submission" date="2022-04" db="EMBL/GenBank/DDBJ databases">
        <title>Chromosome-level reference genomes for two strains of Caenorhabditis briggsae: an improved platform for comparative genomics.</title>
        <authorList>
            <person name="Stevens L."/>
            <person name="Andersen E."/>
        </authorList>
    </citation>
    <scope>NUCLEOTIDE SEQUENCE [LARGE SCALE GENOMIC DNA]</scope>
    <source>
        <strain evidence="1">VX34</strain>
        <tissue evidence="1">Whole-organism</tissue>
    </source>
</reference>
<protein>
    <recommendedName>
        <fullName evidence="3">Protein-serine/threonine phosphatase</fullName>
    </recommendedName>
</protein>
<dbReference type="EMBL" id="CP092620">
    <property type="protein sequence ID" value="UMM14573.1"/>
    <property type="molecule type" value="Genomic_DNA"/>
</dbReference>
<dbReference type="AlphaFoldDB" id="A0AAE9E7A3"/>
<evidence type="ECO:0000313" key="1">
    <source>
        <dbReference type="EMBL" id="UMM14573.1"/>
    </source>
</evidence>
<dbReference type="InterPro" id="IPR050341">
    <property type="entry name" value="PP1_catalytic_subunit"/>
</dbReference>
<dbReference type="Gene3D" id="3.60.21.10">
    <property type="match status" value="1"/>
</dbReference>
<accession>A0AAE9E7A3</accession>
<evidence type="ECO:0008006" key="3">
    <source>
        <dbReference type="Google" id="ProtNLM"/>
    </source>
</evidence>